<organism evidence="1 2">
    <name type="scientific">Vibrio scophthalmi LMG 19158</name>
    <dbReference type="NCBI Taxonomy" id="870967"/>
    <lineage>
        <taxon>Bacteria</taxon>
        <taxon>Pseudomonadati</taxon>
        <taxon>Pseudomonadota</taxon>
        <taxon>Gammaproteobacteria</taxon>
        <taxon>Vibrionales</taxon>
        <taxon>Vibrionaceae</taxon>
        <taxon>Vibrio</taxon>
    </lineage>
</organism>
<dbReference type="Proteomes" id="UP000004349">
    <property type="component" value="Unassembled WGS sequence"/>
</dbReference>
<dbReference type="AlphaFoldDB" id="F9RP64"/>
<dbReference type="EMBL" id="AFWE01000137">
    <property type="protein sequence ID" value="EGU35866.1"/>
    <property type="molecule type" value="Genomic_DNA"/>
</dbReference>
<name>F9RP64_9VIBR</name>
<gene>
    <name evidence="1" type="ORF">VIS19158_07235</name>
</gene>
<comment type="caution">
    <text evidence="1">The sequence shown here is derived from an EMBL/GenBank/DDBJ whole genome shotgun (WGS) entry which is preliminary data.</text>
</comment>
<reference evidence="1 2" key="1">
    <citation type="journal article" date="2012" name="Int. J. Syst. Evol. Microbiol.">
        <title>Vibrio caribbeanicus sp. nov., isolated from the marine sponge Scleritoderma cyanea.</title>
        <authorList>
            <person name="Hoffmann M."/>
            <person name="Monday S.R."/>
            <person name="Allard M.W."/>
            <person name="Strain E.A."/>
            <person name="Whittaker P."/>
            <person name="Naum M."/>
            <person name="McCarthy P.J."/>
            <person name="Lopez J.V."/>
            <person name="Fischer M."/>
            <person name="Brown E.W."/>
        </authorList>
    </citation>
    <scope>NUCLEOTIDE SEQUENCE [LARGE SCALE GENOMIC DNA]</scope>
    <source>
        <strain evidence="1 2">LMG 19158</strain>
    </source>
</reference>
<sequence length="107" mass="12222">HNGTDNPFNQIIEASRAERNDWVVHRTPLKEACEQGLYRRICAVTGQEWSIEAETKWLETLYKNAPSQEDADEEYGCVPKMGGGTYIPRNLLEIAKRKVPVVRFEGT</sequence>
<accession>F9RP64</accession>
<evidence type="ECO:0000313" key="2">
    <source>
        <dbReference type="Proteomes" id="UP000004349"/>
    </source>
</evidence>
<protein>
    <submittedName>
        <fullName evidence="1">Putative portal protein</fullName>
    </submittedName>
</protein>
<proteinExistence type="predicted"/>
<feature type="non-terminal residue" evidence="1">
    <location>
        <position position="107"/>
    </location>
</feature>
<evidence type="ECO:0000313" key="1">
    <source>
        <dbReference type="EMBL" id="EGU35866.1"/>
    </source>
</evidence>
<feature type="non-terminal residue" evidence="1">
    <location>
        <position position="1"/>
    </location>
</feature>
<dbReference type="eggNOG" id="COG4373">
    <property type="taxonomic scope" value="Bacteria"/>
</dbReference>